<dbReference type="PANTHER" id="PTHR36932">
    <property type="entry name" value="CAPSULAR POLYSACCHARIDE BIOSYNTHESIS PROTEIN"/>
    <property type="match status" value="1"/>
</dbReference>
<accession>A0A6L9Q798</accession>
<protein>
    <submittedName>
        <fullName evidence="2">Phenylacetate--CoA ligase family protein</fullName>
    </submittedName>
</protein>
<evidence type="ECO:0000256" key="1">
    <source>
        <dbReference type="SAM" id="MobiDB-lite"/>
    </source>
</evidence>
<organism evidence="2 3">
    <name type="scientific">Actinomadura bangladeshensis</name>
    <dbReference type="NCBI Taxonomy" id="453573"/>
    <lineage>
        <taxon>Bacteria</taxon>
        <taxon>Bacillati</taxon>
        <taxon>Actinomycetota</taxon>
        <taxon>Actinomycetes</taxon>
        <taxon>Streptosporangiales</taxon>
        <taxon>Thermomonosporaceae</taxon>
        <taxon>Actinomadura</taxon>
    </lineage>
</organism>
<reference evidence="2 3" key="1">
    <citation type="submission" date="2020-01" db="EMBL/GenBank/DDBJ databases">
        <title>Insect and environment-associated Actinomycetes.</title>
        <authorList>
            <person name="Currrie C."/>
            <person name="Chevrette M."/>
            <person name="Carlson C."/>
            <person name="Stubbendieck R."/>
            <person name="Wendt-Pienkowski E."/>
        </authorList>
    </citation>
    <scope>NUCLEOTIDE SEQUENCE [LARGE SCALE GENOMIC DNA]</scope>
    <source>
        <strain evidence="2 3">SID10258</strain>
    </source>
</reference>
<sequence length="450" mass="48258">MPSSSTSGASVREIAGRLMERDHWTPERLAAHQRERLDGLVRHAAARSPYYRGVLGPAAARANGVRLRDLPTLPKATLMEHFDEIVTDVRVRRGSAGADPAGSRLVGGHRVFATSGSTGRPGVIVYSEAEFAVWTASHLRMMAAMGVTSAMRAVGIGAPSPAHLSRQMLADAAAGRSGAAPDLSVATPMPDMVAALNDYRPDAISTFPSTAALLAEEQLAGRLRIAPAVVAVGAEVLTDDMRRRIREAWDIEPHQAYLAGEAPLIASTLTGRPDMRLWEDLLLVEVVDADDRPVAPGVPGHKVLITNLVNHVQPLIRYELTDMVTWSPGPAGQPFRVLSSIEGRNDDIITLPTSGGGEIAIPPVLLRAPFTTFPEVKQFQVTYDGDELSGRIVLRTGSPPDTPARVRTALTRELRKTGATPPPITIVPVPEIPREGGPAAKYKLIKNNPR</sequence>
<dbReference type="RefSeq" id="WP_163052423.1">
    <property type="nucleotide sequence ID" value="NZ_JAAGLI010000001.1"/>
</dbReference>
<keyword evidence="2" id="KW-0436">Ligase</keyword>
<evidence type="ECO:0000313" key="2">
    <source>
        <dbReference type="EMBL" id="NEA20902.1"/>
    </source>
</evidence>
<dbReference type="EMBL" id="JAAGLI010000001">
    <property type="protein sequence ID" value="NEA20902.1"/>
    <property type="molecule type" value="Genomic_DNA"/>
</dbReference>
<gene>
    <name evidence="2" type="ORF">G3I70_00085</name>
</gene>
<name>A0A6L9Q798_9ACTN</name>
<proteinExistence type="predicted"/>
<dbReference type="InterPro" id="IPR042099">
    <property type="entry name" value="ANL_N_sf"/>
</dbReference>
<dbReference type="GO" id="GO:0016874">
    <property type="term" value="F:ligase activity"/>
    <property type="evidence" value="ECO:0007669"/>
    <property type="project" value="UniProtKB-KW"/>
</dbReference>
<evidence type="ECO:0000313" key="3">
    <source>
        <dbReference type="Proteomes" id="UP000475532"/>
    </source>
</evidence>
<comment type="caution">
    <text evidence="2">The sequence shown here is derived from an EMBL/GenBank/DDBJ whole genome shotgun (WGS) entry which is preliminary data.</text>
</comment>
<dbReference type="PANTHER" id="PTHR36932:SF1">
    <property type="entry name" value="CAPSULAR POLYSACCHARIDE BIOSYNTHESIS PROTEIN"/>
    <property type="match status" value="1"/>
</dbReference>
<dbReference type="Gene3D" id="3.40.50.12780">
    <property type="entry name" value="N-terminal domain of ligase-like"/>
    <property type="match status" value="1"/>
</dbReference>
<dbReference type="InterPro" id="IPR053158">
    <property type="entry name" value="CapK_Type1_Caps_Biosynth"/>
</dbReference>
<dbReference type="AlphaFoldDB" id="A0A6L9Q798"/>
<dbReference type="Proteomes" id="UP000475532">
    <property type="component" value="Unassembled WGS sequence"/>
</dbReference>
<dbReference type="SUPFAM" id="SSF56801">
    <property type="entry name" value="Acetyl-CoA synthetase-like"/>
    <property type="match status" value="1"/>
</dbReference>
<feature type="region of interest" description="Disordered" evidence="1">
    <location>
        <begin position="430"/>
        <end position="450"/>
    </location>
</feature>